<protein>
    <recommendedName>
        <fullName evidence="7">Iron-binding zinc finger CDGSH type domain-containing protein</fullName>
    </recommendedName>
</protein>
<proteinExistence type="predicted"/>
<dbReference type="RefSeq" id="WP_344312783.1">
    <property type="nucleotide sequence ID" value="NZ_BAAANY010000020.1"/>
</dbReference>
<feature type="domain" description="Iron-binding zinc finger CDGSH type" evidence="7">
    <location>
        <begin position="282"/>
        <end position="318"/>
    </location>
</feature>
<name>A0ABN2HU91_9ACTN</name>
<evidence type="ECO:0000256" key="2">
    <source>
        <dbReference type="ARBA" id="ARBA00022617"/>
    </source>
</evidence>
<dbReference type="Proteomes" id="UP001500618">
    <property type="component" value="Unassembled WGS sequence"/>
</dbReference>
<keyword evidence="1" id="KW-0813">Transport</keyword>
<dbReference type="InterPro" id="IPR009050">
    <property type="entry name" value="Globin-like_sf"/>
</dbReference>
<dbReference type="Pfam" id="PF01152">
    <property type="entry name" value="Bac_globin"/>
    <property type="match status" value="1"/>
</dbReference>
<organism evidence="8 9">
    <name type="scientific">Fodinicola feengrottensis</name>
    <dbReference type="NCBI Taxonomy" id="435914"/>
    <lineage>
        <taxon>Bacteria</taxon>
        <taxon>Bacillati</taxon>
        <taxon>Actinomycetota</taxon>
        <taxon>Actinomycetes</taxon>
        <taxon>Mycobacteriales</taxon>
        <taxon>Fodinicola</taxon>
    </lineage>
</organism>
<keyword evidence="9" id="KW-1185">Reference proteome</keyword>
<dbReference type="InterPro" id="IPR012292">
    <property type="entry name" value="Globin/Proto"/>
</dbReference>
<dbReference type="PANTHER" id="PTHR46491">
    <property type="entry name" value="CDGSH IRON SULFUR DOMAIN PROTEIN HOMOLOG"/>
    <property type="match status" value="1"/>
</dbReference>
<evidence type="ECO:0000313" key="8">
    <source>
        <dbReference type="EMBL" id="GAA1693665.1"/>
    </source>
</evidence>
<dbReference type="InterPro" id="IPR018967">
    <property type="entry name" value="FeS-contain_CDGSH-typ"/>
</dbReference>
<accession>A0ABN2HU91</accession>
<dbReference type="InterPro" id="IPR010693">
    <property type="entry name" value="Divergent_4Fe-4S_mono-cluster"/>
</dbReference>
<keyword evidence="4" id="KW-0479">Metal-binding</keyword>
<dbReference type="Pfam" id="PF06902">
    <property type="entry name" value="Fer4_19"/>
    <property type="match status" value="1"/>
</dbReference>
<dbReference type="Gene3D" id="3.40.5.90">
    <property type="entry name" value="CDGSH iron-sulfur domain, mitoNEET-type"/>
    <property type="match status" value="2"/>
</dbReference>
<keyword evidence="3" id="KW-0001">2Fe-2S</keyword>
<evidence type="ECO:0000313" key="9">
    <source>
        <dbReference type="Proteomes" id="UP001500618"/>
    </source>
</evidence>
<evidence type="ECO:0000256" key="1">
    <source>
        <dbReference type="ARBA" id="ARBA00022448"/>
    </source>
</evidence>
<dbReference type="EMBL" id="BAAANY010000020">
    <property type="protein sequence ID" value="GAA1693665.1"/>
    <property type="molecule type" value="Genomic_DNA"/>
</dbReference>
<sequence length="570" mass="62651">MPEKLSIDIARAALSLLQYLEKHPIEAIPDAPERLRTRVIRPLGETDATDEVTYTSPEAGMWELAQAATAAAAEPGAPTAIVEAAAALQAMVPPERLPELAAAQSARPAGIQLVHKGPYLVSAAEKVVNHLGEPLPVRPLMALCRCGQSADKPYCDGTHATVDFQDTKDPKRVPNQRDTYVGQQVTVFDNRGICAHSGLCTDRLAGVFHAGGEPFVTPSGGRMDEIVRAVRDCPSGALSFAIDGREAREQVDQPRKPAITVTEDGPYRIVGGTPLVDDEGVDVPRNTGVSREHYSLCRCGHSQNKPFCSGMHYYVGFHDPVIDPAAEVSLFQWAGGYPALLRMTRIFYEKYVPSDPLVGPIFANMAADHPERVAEWLGEVFGGPKFYSTEHGGYSRMISQHVGKNLTAPQRARWVQLISQSAEDAGLPADAEFRAAFVAYLEWGSRIAFENSQSEAHPPPNMPMPRWWWVCNAEPRFRASALAPIEETPEVVLPGDDETVSFQTHIKPLFRSRDRESMRFAFDLWSYDDVKEHGVAILDQLGRGSMPCDGAWSKEQVQVLRRWTESGMSA</sequence>
<evidence type="ECO:0000256" key="5">
    <source>
        <dbReference type="ARBA" id="ARBA00023004"/>
    </source>
</evidence>
<dbReference type="Gene3D" id="1.10.490.10">
    <property type="entry name" value="Globins"/>
    <property type="match status" value="1"/>
</dbReference>
<dbReference type="InterPro" id="IPR052950">
    <property type="entry name" value="CISD"/>
</dbReference>
<dbReference type="CDD" id="cd14775">
    <property type="entry name" value="TrHb2_O-like"/>
    <property type="match status" value="1"/>
</dbReference>
<keyword evidence="5" id="KW-0408">Iron</keyword>
<dbReference type="SMART" id="SM00704">
    <property type="entry name" value="ZnF_CDGSH"/>
    <property type="match status" value="2"/>
</dbReference>
<dbReference type="Pfam" id="PF09360">
    <property type="entry name" value="zf-CDGSH"/>
    <property type="match status" value="2"/>
</dbReference>
<keyword evidence="6" id="KW-0411">Iron-sulfur</keyword>
<evidence type="ECO:0000259" key="7">
    <source>
        <dbReference type="SMART" id="SM00704"/>
    </source>
</evidence>
<dbReference type="PANTHER" id="PTHR46491:SF3">
    <property type="entry name" value="CDGSH IRON-SULFUR DOMAIN-CONTAINING PROTEIN 3, MITOCHONDRIAL"/>
    <property type="match status" value="1"/>
</dbReference>
<dbReference type="InterPro" id="IPR001486">
    <property type="entry name" value="Hemoglobin_trunc"/>
</dbReference>
<dbReference type="InterPro" id="IPR042216">
    <property type="entry name" value="MitoNEET_CISD"/>
</dbReference>
<reference evidence="8 9" key="1">
    <citation type="journal article" date="2019" name="Int. J. Syst. Evol. Microbiol.">
        <title>The Global Catalogue of Microorganisms (GCM) 10K type strain sequencing project: providing services to taxonomists for standard genome sequencing and annotation.</title>
        <authorList>
            <consortium name="The Broad Institute Genomics Platform"/>
            <consortium name="The Broad Institute Genome Sequencing Center for Infectious Disease"/>
            <person name="Wu L."/>
            <person name="Ma J."/>
        </authorList>
    </citation>
    <scope>NUCLEOTIDE SEQUENCE [LARGE SCALE GENOMIC DNA]</scope>
    <source>
        <strain evidence="8 9">JCM 14718</strain>
    </source>
</reference>
<keyword evidence="2" id="KW-0349">Heme</keyword>
<comment type="caution">
    <text evidence="8">The sequence shown here is derived from an EMBL/GenBank/DDBJ whole genome shotgun (WGS) entry which is preliminary data.</text>
</comment>
<dbReference type="SUPFAM" id="SSF46458">
    <property type="entry name" value="Globin-like"/>
    <property type="match status" value="1"/>
</dbReference>
<evidence type="ECO:0000256" key="3">
    <source>
        <dbReference type="ARBA" id="ARBA00022714"/>
    </source>
</evidence>
<evidence type="ECO:0000256" key="4">
    <source>
        <dbReference type="ARBA" id="ARBA00022723"/>
    </source>
</evidence>
<evidence type="ECO:0000256" key="6">
    <source>
        <dbReference type="ARBA" id="ARBA00023014"/>
    </source>
</evidence>
<feature type="domain" description="Iron-binding zinc finger CDGSH type" evidence="7">
    <location>
        <begin position="126"/>
        <end position="165"/>
    </location>
</feature>
<gene>
    <name evidence="8" type="ORF">GCM10009765_48650</name>
</gene>